<keyword evidence="4" id="KW-1185">Reference proteome</keyword>
<dbReference type="EMBL" id="AACS02000007">
    <property type="protein sequence ID" value="EAU90382.2"/>
    <property type="molecule type" value="Genomic_DNA"/>
</dbReference>
<evidence type="ECO:0000313" key="4">
    <source>
        <dbReference type="Proteomes" id="UP000001861"/>
    </source>
</evidence>
<dbReference type="GO" id="GO:0016579">
    <property type="term" value="P:protein deubiquitination"/>
    <property type="evidence" value="ECO:0007669"/>
    <property type="project" value="InterPro"/>
</dbReference>
<dbReference type="Gene3D" id="3.10.20.90">
    <property type="entry name" value="Phosphatidylinositol 3-kinase Catalytic Subunit, Chain A, domain 1"/>
    <property type="match status" value="1"/>
</dbReference>
<dbReference type="eggNOG" id="KOG1863">
    <property type="taxonomic scope" value="Eukaryota"/>
</dbReference>
<dbReference type="InParanoid" id="A8N8P1"/>
<evidence type="ECO:0000259" key="2">
    <source>
        <dbReference type="PROSITE" id="PS50235"/>
    </source>
</evidence>
<dbReference type="GO" id="GO:0005634">
    <property type="term" value="C:nucleus"/>
    <property type="evidence" value="ECO:0007669"/>
    <property type="project" value="TreeGrafter"/>
</dbReference>
<dbReference type="GeneID" id="6007683"/>
<dbReference type="PANTHER" id="PTHR24006:SF644">
    <property type="entry name" value="UBIQUITIN CARBOXYL-TERMINAL HYDROLASE 7"/>
    <property type="match status" value="1"/>
</dbReference>
<dbReference type="InterPro" id="IPR038765">
    <property type="entry name" value="Papain-like_cys_pep_sf"/>
</dbReference>
<dbReference type="Gene3D" id="3.90.70.10">
    <property type="entry name" value="Cysteine proteinases"/>
    <property type="match status" value="1"/>
</dbReference>
<dbReference type="RefSeq" id="XP_001831219.2">
    <property type="nucleotide sequence ID" value="XM_001831167.2"/>
</dbReference>
<dbReference type="VEuPathDB" id="FungiDB:CC1G_00766"/>
<dbReference type="Pfam" id="PF12436">
    <property type="entry name" value="USP7_ICP0_bdg"/>
    <property type="match status" value="1"/>
</dbReference>
<dbReference type="PANTHER" id="PTHR24006">
    <property type="entry name" value="UBIQUITIN CARBOXYL-TERMINAL HYDROLASE"/>
    <property type="match status" value="1"/>
</dbReference>
<proteinExistence type="predicted"/>
<dbReference type="SUPFAM" id="SSF54001">
    <property type="entry name" value="Cysteine proteinases"/>
    <property type="match status" value="1"/>
</dbReference>
<comment type="caution">
    <text evidence="3">The sequence shown here is derived from an EMBL/GenBank/DDBJ whole genome shotgun (WGS) entry which is preliminary data.</text>
</comment>
<evidence type="ECO:0000256" key="1">
    <source>
        <dbReference type="ARBA" id="ARBA00022786"/>
    </source>
</evidence>
<dbReference type="GO" id="GO:0004843">
    <property type="term" value="F:cysteine-type deubiquitinase activity"/>
    <property type="evidence" value="ECO:0007669"/>
    <property type="project" value="InterPro"/>
</dbReference>
<keyword evidence="1" id="KW-0833">Ubl conjugation pathway</keyword>
<dbReference type="Proteomes" id="UP000001861">
    <property type="component" value="Unassembled WGS sequence"/>
</dbReference>
<dbReference type="InterPro" id="IPR001394">
    <property type="entry name" value="Peptidase_C19_UCH"/>
</dbReference>
<dbReference type="Pfam" id="PF00443">
    <property type="entry name" value="UCH"/>
    <property type="match status" value="1"/>
</dbReference>
<dbReference type="GO" id="GO:0005829">
    <property type="term" value="C:cytosol"/>
    <property type="evidence" value="ECO:0007669"/>
    <property type="project" value="TreeGrafter"/>
</dbReference>
<dbReference type="OMA" id="WSKEEVF"/>
<dbReference type="AlphaFoldDB" id="A8N8P1"/>
<dbReference type="OrthoDB" id="289038at2759"/>
<keyword evidence="3" id="KW-0378">Hydrolase</keyword>
<dbReference type="KEGG" id="cci:CC1G_00766"/>
<dbReference type="InterPro" id="IPR024729">
    <property type="entry name" value="USP7_ICP0-binding_dom"/>
</dbReference>
<organism evidence="3 4">
    <name type="scientific">Coprinopsis cinerea (strain Okayama-7 / 130 / ATCC MYA-4618 / FGSC 9003)</name>
    <name type="common">Inky cap fungus</name>
    <name type="synonym">Hormographiella aspergillata</name>
    <dbReference type="NCBI Taxonomy" id="240176"/>
    <lineage>
        <taxon>Eukaryota</taxon>
        <taxon>Fungi</taxon>
        <taxon>Dikarya</taxon>
        <taxon>Basidiomycota</taxon>
        <taxon>Agaricomycotina</taxon>
        <taxon>Agaricomycetes</taxon>
        <taxon>Agaricomycetidae</taxon>
        <taxon>Agaricales</taxon>
        <taxon>Agaricineae</taxon>
        <taxon>Psathyrellaceae</taxon>
        <taxon>Coprinopsis</taxon>
    </lineage>
</organism>
<name>A8N8P1_COPC7</name>
<dbReference type="InterPro" id="IPR028889">
    <property type="entry name" value="USP"/>
</dbReference>
<dbReference type="GO" id="GO:0031647">
    <property type="term" value="P:regulation of protein stability"/>
    <property type="evidence" value="ECO:0007669"/>
    <property type="project" value="TreeGrafter"/>
</dbReference>
<gene>
    <name evidence="3" type="ORF">CC1G_00766</name>
</gene>
<feature type="domain" description="USP" evidence="2">
    <location>
        <begin position="24"/>
        <end position="307"/>
    </location>
</feature>
<accession>A8N8P1</accession>
<protein>
    <submittedName>
        <fullName evidence="3">Ubiquitin carboxyl-terminal hydrolase 5</fullName>
    </submittedName>
</protein>
<reference evidence="3 4" key="1">
    <citation type="journal article" date="2010" name="Proc. Natl. Acad. Sci. U.S.A.">
        <title>Insights into evolution of multicellular fungi from the assembled chromosomes of the mushroom Coprinopsis cinerea (Coprinus cinereus).</title>
        <authorList>
            <person name="Stajich J.E."/>
            <person name="Wilke S.K."/>
            <person name="Ahren D."/>
            <person name="Au C.H."/>
            <person name="Birren B.W."/>
            <person name="Borodovsky M."/>
            <person name="Burns C."/>
            <person name="Canback B."/>
            <person name="Casselton L.A."/>
            <person name="Cheng C.K."/>
            <person name="Deng J."/>
            <person name="Dietrich F.S."/>
            <person name="Fargo D.C."/>
            <person name="Farman M.L."/>
            <person name="Gathman A.C."/>
            <person name="Goldberg J."/>
            <person name="Guigo R."/>
            <person name="Hoegger P.J."/>
            <person name="Hooker J.B."/>
            <person name="Huggins A."/>
            <person name="James T.Y."/>
            <person name="Kamada T."/>
            <person name="Kilaru S."/>
            <person name="Kodira C."/>
            <person name="Kues U."/>
            <person name="Kupfer D."/>
            <person name="Kwan H.S."/>
            <person name="Lomsadze A."/>
            <person name="Li W."/>
            <person name="Lilly W.W."/>
            <person name="Ma L.J."/>
            <person name="Mackey A.J."/>
            <person name="Manning G."/>
            <person name="Martin F."/>
            <person name="Muraguchi H."/>
            <person name="Natvig D.O."/>
            <person name="Palmerini H."/>
            <person name="Ramesh M.A."/>
            <person name="Rehmeyer C.J."/>
            <person name="Roe B.A."/>
            <person name="Shenoy N."/>
            <person name="Stanke M."/>
            <person name="Ter-Hovhannisyan V."/>
            <person name="Tunlid A."/>
            <person name="Velagapudi R."/>
            <person name="Vision T.J."/>
            <person name="Zeng Q."/>
            <person name="Zolan M.E."/>
            <person name="Pukkila P.J."/>
        </authorList>
    </citation>
    <scope>NUCLEOTIDE SEQUENCE [LARGE SCALE GENOMIC DNA]</scope>
    <source>
        <strain evidence="4">Okayama-7 / 130 / ATCC MYA-4618 / FGSC 9003</strain>
    </source>
</reference>
<dbReference type="PROSITE" id="PS50235">
    <property type="entry name" value="USP_3"/>
    <property type="match status" value="1"/>
</dbReference>
<dbReference type="HOGENOM" id="CLU_415050_0_0_1"/>
<dbReference type="STRING" id="240176.A8N8P1"/>
<evidence type="ECO:0000313" key="3">
    <source>
        <dbReference type="EMBL" id="EAU90382.2"/>
    </source>
</evidence>
<dbReference type="InterPro" id="IPR050164">
    <property type="entry name" value="Peptidase_C19"/>
</dbReference>
<sequence>MKQSGTCSTAAASVKSSPLPFVTGYLLNQGWTQYINVNLHHLFFIGRLRKVVKTEQAVPETTELTRCFGWRKSDGTISYDPIVFNEAFLPLLQDAFKGSPAEGVVENLFRGKMRRGSEYKDFYGMCLAFLRWPSEADVQLFSALEVRVHKMKSLRDSLLHFTTTHQFDSDPYVLPTGTSPSTGEQVTFVELPPILQIGLTLFELDGENDNVFRVDNESFELPEEIDLGEFMDPNPGRVTSQSSVYRLFGATLHQGRGQSEGYTLMVSPRCRSDEWLHFVEHARATACEGPISGRWGSKAKIATYVRALSITEVLGEFDDFDKTVPPHIVKRSVRHPEGSLDQDNTYPVSFITDDVMRRHTGVDLFDTSYIGGHPSVRIPRLYAKYEETLGEFKNRVARYLDFPAHGLRIWVMVCRQNGTVRPNTELEDSKMTMKKVYHIYRRSREPVFPQPGLAVYVGKGHAPPHSALLFLKYFDIEQQRLSYIGSVEVSGTDDVQTLVPIINHKMGWEADTDLVLYGRKLSDEEIKKYEDRGPVHSLEEVYTQIARKLTFLFQPYEHTTKFSLDKRELYREMDRKQDPEFAITIDEELTVDELLKQFGRHLQLEHDPGTNNLEDHVRFFTMDWDYVQLYYDESVKELFETYIPAASRRTSRVLPLLYERF</sequence>